<feature type="non-terminal residue" evidence="1">
    <location>
        <position position="90"/>
    </location>
</feature>
<keyword evidence="2" id="KW-1185">Reference proteome</keyword>
<protein>
    <submittedName>
        <fullName evidence="1">Uncharacterized protein</fullName>
    </submittedName>
</protein>
<reference evidence="1 2" key="1">
    <citation type="submission" date="2022-05" db="EMBL/GenBank/DDBJ databases">
        <authorList>
            <consortium name="Genoscope - CEA"/>
            <person name="William W."/>
        </authorList>
    </citation>
    <scope>NUCLEOTIDE SEQUENCE [LARGE SCALE GENOMIC DNA]</scope>
</reference>
<accession>A0ABN8LZ73</accession>
<feature type="non-terminal residue" evidence="1">
    <location>
        <position position="1"/>
    </location>
</feature>
<organism evidence="1 2">
    <name type="scientific">Porites evermanni</name>
    <dbReference type="NCBI Taxonomy" id="104178"/>
    <lineage>
        <taxon>Eukaryota</taxon>
        <taxon>Metazoa</taxon>
        <taxon>Cnidaria</taxon>
        <taxon>Anthozoa</taxon>
        <taxon>Hexacorallia</taxon>
        <taxon>Scleractinia</taxon>
        <taxon>Fungiina</taxon>
        <taxon>Poritidae</taxon>
        <taxon>Porites</taxon>
    </lineage>
</organism>
<sequence length="90" mass="10715">RRWLFARGSNWKASTGNVLIFWIGGRTWRFNCIKDTTVDEICVMSMVKREHPQKRVHLHPKVRCVCYKQTGSSPQHLGFRGYLEYHECYI</sequence>
<name>A0ABN8LZ73_9CNID</name>
<dbReference type="Proteomes" id="UP001159427">
    <property type="component" value="Unassembled WGS sequence"/>
</dbReference>
<evidence type="ECO:0000313" key="2">
    <source>
        <dbReference type="Proteomes" id="UP001159427"/>
    </source>
</evidence>
<gene>
    <name evidence="1" type="ORF">PEVE_00015311</name>
</gene>
<comment type="caution">
    <text evidence="1">The sequence shown here is derived from an EMBL/GenBank/DDBJ whole genome shotgun (WGS) entry which is preliminary data.</text>
</comment>
<evidence type="ECO:0000313" key="1">
    <source>
        <dbReference type="EMBL" id="CAH3022420.1"/>
    </source>
</evidence>
<proteinExistence type="predicted"/>
<dbReference type="EMBL" id="CALNXI010000218">
    <property type="protein sequence ID" value="CAH3022420.1"/>
    <property type="molecule type" value="Genomic_DNA"/>
</dbReference>